<keyword evidence="2" id="KW-0812">Transmembrane</keyword>
<proteinExistence type="predicted"/>
<evidence type="ECO:0000313" key="3">
    <source>
        <dbReference type="EMBL" id="CAD9300460.1"/>
    </source>
</evidence>
<keyword evidence="2" id="KW-0472">Membrane</keyword>
<dbReference type="AlphaFoldDB" id="A0A7S1YEW5"/>
<feature type="region of interest" description="Disordered" evidence="1">
    <location>
        <begin position="91"/>
        <end position="110"/>
    </location>
</feature>
<name>A0A7S1YEW5_9STRA</name>
<reference evidence="3" key="1">
    <citation type="submission" date="2021-01" db="EMBL/GenBank/DDBJ databases">
        <authorList>
            <person name="Corre E."/>
            <person name="Pelletier E."/>
            <person name="Niang G."/>
            <person name="Scheremetjew M."/>
            <person name="Finn R."/>
            <person name="Kale V."/>
            <person name="Holt S."/>
            <person name="Cochrane G."/>
            <person name="Meng A."/>
            <person name="Brown T."/>
            <person name="Cohen L."/>
        </authorList>
    </citation>
    <scope>NUCLEOTIDE SEQUENCE</scope>
    <source>
        <strain evidence="3">CCMP 410</strain>
    </source>
</reference>
<protein>
    <submittedName>
        <fullName evidence="3">Uncharacterized protein</fullName>
    </submittedName>
</protein>
<dbReference type="EMBL" id="HBGK01041042">
    <property type="protein sequence ID" value="CAD9300460.1"/>
    <property type="molecule type" value="Transcribed_RNA"/>
</dbReference>
<organism evidence="3">
    <name type="scientific">Grammatophora oceanica</name>
    <dbReference type="NCBI Taxonomy" id="210454"/>
    <lineage>
        <taxon>Eukaryota</taxon>
        <taxon>Sar</taxon>
        <taxon>Stramenopiles</taxon>
        <taxon>Ochrophyta</taxon>
        <taxon>Bacillariophyta</taxon>
        <taxon>Fragilariophyceae</taxon>
        <taxon>Fragilariophycidae</taxon>
        <taxon>Rhabdonematales</taxon>
        <taxon>Grammatophoraceae</taxon>
        <taxon>Grammatophora</taxon>
    </lineage>
</organism>
<evidence type="ECO:0000256" key="2">
    <source>
        <dbReference type="SAM" id="Phobius"/>
    </source>
</evidence>
<feature type="compositionally biased region" description="Polar residues" evidence="1">
    <location>
        <begin position="95"/>
        <end position="105"/>
    </location>
</feature>
<feature type="region of interest" description="Disordered" evidence="1">
    <location>
        <begin position="215"/>
        <end position="235"/>
    </location>
</feature>
<feature type="transmembrane region" description="Helical" evidence="2">
    <location>
        <begin position="52"/>
        <end position="71"/>
    </location>
</feature>
<accession>A0A7S1YEW5</accession>
<sequence>MAKASNYQSINEIDEFEWSLSLSTIDEDDCVSPTRTRTGEQTGSRRRAPTPVVIAIAVSQILLVAMLLLGWSSGSVSSSMEDDVLQSGDVEMLGSSRNGDDSSPLSDGPVPAAHRILDDSAFVDMEVACEDAFSDAAFRDYVAFQNAMGTHSAVEVSPSIYQVHYHNAGANVTLFVDYDDDKLELNAEIVGRQFDFFETYHETIAFVPLPATESPNGARRVQDDQQTTPSDKIAGNDGCRVFHTFAAIFSPQAPVTEEQWHEASDRALLLLRDLVEP</sequence>
<gene>
    <name evidence="3" type="ORF">GOCE00092_LOCUS21428</name>
</gene>
<keyword evidence="2" id="KW-1133">Transmembrane helix</keyword>
<evidence type="ECO:0000256" key="1">
    <source>
        <dbReference type="SAM" id="MobiDB-lite"/>
    </source>
</evidence>